<dbReference type="SUPFAM" id="SSF54626">
    <property type="entry name" value="Chalcone isomerase"/>
    <property type="match status" value="1"/>
</dbReference>
<dbReference type="Proteomes" id="UP001489004">
    <property type="component" value="Unassembled WGS sequence"/>
</dbReference>
<evidence type="ECO:0000256" key="1">
    <source>
        <dbReference type="ARBA" id="ARBA00007166"/>
    </source>
</evidence>
<accession>A0AAW1PQL6</accession>
<proteinExistence type="inferred from homology"/>
<dbReference type="Pfam" id="PF16035">
    <property type="entry name" value="Chalcone_2"/>
    <property type="match status" value="1"/>
</dbReference>
<comment type="similarity">
    <text evidence="1">Belongs to the chalcone isomerase family.</text>
</comment>
<dbReference type="InterPro" id="IPR016088">
    <property type="entry name" value="Chalcone_isomerase_3-sand"/>
</dbReference>
<dbReference type="InterPro" id="IPR036298">
    <property type="entry name" value="Chalcone_isomerase_sf"/>
</dbReference>
<dbReference type="Gene3D" id="1.10.890.20">
    <property type="match status" value="1"/>
</dbReference>
<reference evidence="3 4" key="1">
    <citation type="journal article" date="2024" name="Nat. Commun.">
        <title>Phylogenomics reveals the evolutionary origins of lichenization in chlorophyte algae.</title>
        <authorList>
            <person name="Puginier C."/>
            <person name="Libourel C."/>
            <person name="Otte J."/>
            <person name="Skaloud P."/>
            <person name="Haon M."/>
            <person name="Grisel S."/>
            <person name="Petersen M."/>
            <person name="Berrin J.G."/>
            <person name="Delaux P.M."/>
            <person name="Dal Grande F."/>
            <person name="Keller J."/>
        </authorList>
    </citation>
    <scope>NUCLEOTIDE SEQUENCE [LARGE SCALE GENOMIC DNA]</scope>
    <source>
        <strain evidence="3 4">SAG 2043</strain>
    </source>
</reference>
<dbReference type="InterPro" id="IPR016087">
    <property type="entry name" value="Chalcone_isomerase"/>
</dbReference>
<evidence type="ECO:0000313" key="3">
    <source>
        <dbReference type="EMBL" id="KAK9810409.1"/>
    </source>
</evidence>
<dbReference type="InterPro" id="IPR016089">
    <property type="entry name" value="Chalcone_isomerase_bundle_sf"/>
</dbReference>
<sequence length="210" mass="22956">MDGELALGAFPAVQKFWEGGEFKFMGSGIRYHKIAFFSVKVYDLGLYVETDAARAALQKLKDAGRLGDYNDDVMCTALLEGGFNKLLQIHMLRSVALGDFFDSLNESLEPRLAKTGDTGLMKPFEDWFQGKSLSNGSNMLTMWEGAGSGALVGDLFAPGETDFASRKPGLHIDSANFSHALFDIYMGTDDPKIPPAKKLWAQSARDLIGV</sequence>
<protein>
    <recommendedName>
        <fullName evidence="2">Chalcone isomerase domain-containing protein</fullName>
    </recommendedName>
</protein>
<organism evidence="3 4">
    <name type="scientific">[Myrmecia] bisecta</name>
    <dbReference type="NCBI Taxonomy" id="41462"/>
    <lineage>
        <taxon>Eukaryota</taxon>
        <taxon>Viridiplantae</taxon>
        <taxon>Chlorophyta</taxon>
        <taxon>core chlorophytes</taxon>
        <taxon>Trebouxiophyceae</taxon>
        <taxon>Trebouxiales</taxon>
        <taxon>Trebouxiaceae</taxon>
        <taxon>Myrmecia</taxon>
    </lineage>
</organism>
<comment type="caution">
    <text evidence="3">The sequence shown here is derived from an EMBL/GenBank/DDBJ whole genome shotgun (WGS) entry which is preliminary data.</text>
</comment>
<dbReference type="EMBL" id="JALJOR010000010">
    <property type="protein sequence ID" value="KAK9810409.1"/>
    <property type="molecule type" value="Genomic_DNA"/>
</dbReference>
<feature type="domain" description="Chalcone isomerase" evidence="2">
    <location>
        <begin position="21"/>
        <end position="198"/>
    </location>
</feature>
<dbReference type="AlphaFoldDB" id="A0AAW1PQL6"/>
<name>A0AAW1PQL6_9CHLO</name>
<gene>
    <name evidence="3" type="ORF">WJX72_010277</name>
</gene>
<evidence type="ECO:0000259" key="2">
    <source>
        <dbReference type="Pfam" id="PF16035"/>
    </source>
</evidence>
<keyword evidence="4" id="KW-1185">Reference proteome</keyword>
<dbReference type="GO" id="GO:0016872">
    <property type="term" value="F:intramolecular lyase activity"/>
    <property type="evidence" value="ECO:0007669"/>
    <property type="project" value="InterPro"/>
</dbReference>
<dbReference type="Gene3D" id="3.50.70.10">
    <property type="match status" value="1"/>
</dbReference>
<dbReference type="PANTHER" id="PTHR47698:SF2">
    <property type="entry name" value="FATTY-ACID-BINDING PROTEIN 3, CHLOROPLASTIC"/>
    <property type="match status" value="1"/>
</dbReference>
<dbReference type="PANTHER" id="PTHR47698">
    <property type="entry name" value="FATTY-ACID-BINDING PROTEIN 3, CHLOROPLASTIC"/>
    <property type="match status" value="1"/>
</dbReference>
<evidence type="ECO:0000313" key="4">
    <source>
        <dbReference type="Proteomes" id="UP001489004"/>
    </source>
</evidence>